<organism evidence="2 3">
    <name type="scientific">Paraclostridium benzoelyticum</name>
    <dbReference type="NCBI Taxonomy" id="1629550"/>
    <lineage>
        <taxon>Bacteria</taxon>
        <taxon>Bacillati</taxon>
        <taxon>Bacillota</taxon>
        <taxon>Clostridia</taxon>
        <taxon>Peptostreptococcales</taxon>
        <taxon>Peptostreptococcaceae</taxon>
        <taxon>Paraclostridium</taxon>
    </lineage>
</organism>
<protein>
    <submittedName>
        <fullName evidence="2">Uncharacterized protein</fullName>
    </submittedName>
</protein>
<reference evidence="2 3" key="1">
    <citation type="submission" date="2015-04" db="EMBL/GenBank/DDBJ databases">
        <title>Microcin producing Clostridium sp. JC272T.</title>
        <authorList>
            <person name="Jyothsna T."/>
            <person name="Sasikala C."/>
            <person name="Ramana C."/>
        </authorList>
    </citation>
    <scope>NUCLEOTIDE SEQUENCE [LARGE SCALE GENOMIC DNA]</scope>
    <source>
        <strain evidence="2 3">JC272</strain>
    </source>
</reference>
<evidence type="ECO:0000313" key="2">
    <source>
        <dbReference type="EMBL" id="KKY02405.1"/>
    </source>
</evidence>
<dbReference type="RefSeq" id="WP_046822041.1">
    <property type="nucleotide sequence ID" value="NZ_JBCLWQ010000002.1"/>
</dbReference>
<evidence type="ECO:0000256" key="1">
    <source>
        <dbReference type="SAM" id="Phobius"/>
    </source>
</evidence>
<dbReference type="InterPro" id="IPR043723">
    <property type="entry name" value="DUF5665"/>
</dbReference>
<name>A0A0M3DII8_9FIRM</name>
<dbReference type="OrthoDB" id="1634137at2"/>
<dbReference type="EMBL" id="LBBT01000068">
    <property type="protein sequence ID" value="KKY02405.1"/>
    <property type="molecule type" value="Genomic_DNA"/>
</dbReference>
<dbReference type="Pfam" id="PF18910">
    <property type="entry name" value="DUF5665"/>
    <property type="match status" value="1"/>
</dbReference>
<proteinExistence type="predicted"/>
<accession>A0A0M3DII8</accession>
<feature type="transmembrane region" description="Helical" evidence="1">
    <location>
        <begin position="78"/>
        <end position="107"/>
    </location>
</feature>
<comment type="caution">
    <text evidence="2">The sequence shown here is derived from an EMBL/GenBank/DDBJ whole genome shotgun (WGS) entry which is preliminary data.</text>
</comment>
<evidence type="ECO:0000313" key="3">
    <source>
        <dbReference type="Proteomes" id="UP000034407"/>
    </source>
</evidence>
<dbReference type="AlphaFoldDB" id="A0A0M3DII8"/>
<dbReference type="Proteomes" id="UP000034407">
    <property type="component" value="Unassembled WGS sequence"/>
</dbReference>
<dbReference type="PATRIC" id="fig|1629550.3.peg.3367"/>
<gene>
    <name evidence="2" type="ORF">VN21_03325</name>
</gene>
<keyword evidence="1" id="KW-0812">Transmembrane</keyword>
<keyword evidence="1" id="KW-1133">Transmembrane helix</keyword>
<keyword evidence="3" id="KW-1185">Reference proteome</keyword>
<keyword evidence="1" id="KW-0472">Membrane</keyword>
<sequence>MKRYRLGNRKNEKELYIEEVKALSMKDIDKRIHGNDESNALLKALEIANNRIDSLLYMFERSRIMDYMILTDSRRRMFAINFIAGIGKGFGQAIGFSFLTGLVLYVVSKWVNLPIIGEYIAGFLDMVDNFRGR</sequence>